<dbReference type="InterPro" id="IPR002931">
    <property type="entry name" value="Transglutaminase-like"/>
</dbReference>
<dbReference type="InterPro" id="IPR021878">
    <property type="entry name" value="TgpA_N"/>
</dbReference>
<dbReference type="Proteomes" id="UP000824029">
    <property type="component" value="Unassembled WGS sequence"/>
</dbReference>
<gene>
    <name evidence="4" type="ORF">IAA22_01570</name>
</gene>
<dbReference type="Gene3D" id="3.10.620.30">
    <property type="match status" value="1"/>
</dbReference>
<comment type="caution">
    <text evidence="4">The sequence shown here is derived from an EMBL/GenBank/DDBJ whole genome shotgun (WGS) entry which is preliminary data.</text>
</comment>
<feature type="transmembrane region" description="Helical" evidence="2">
    <location>
        <begin position="481"/>
        <end position="499"/>
    </location>
</feature>
<evidence type="ECO:0000313" key="4">
    <source>
        <dbReference type="EMBL" id="HIZ17786.1"/>
    </source>
</evidence>
<feature type="region of interest" description="Disordered" evidence="1">
    <location>
        <begin position="881"/>
        <end position="934"/>
    </location>
</feature>
<keyword evidence="2" id="KW-0472">Membrane</keyword>
<feature type="domain" description="Transglutaminase-like" evidence="3">
    <location>
        <begin position="811"/>
        <end position="882"/>
    </location>
</feature>
<name>A0A9D2DIS3_9ACTN</name>
<feature type="compositionally biased region" description="Basic and acidic residues" evidence="1">
    <location>
        <begin position="324"/>
        <end position="335"/>
    </location>
</feature>
<evidence type="ECO:0000256" key="1">
    <source>
        <dbReference type="SAM" id="MobiDB-lite"/>
    </source>
</evidence>
<feature type="transmembrane region" description="Helical" evidence="2">
    <location>
        <begin position="415"/>
        <end position="436"/>
    </location>
</feature>
<proteinExistence type="predicted"/>
<accession>A0A9D2DIS3</accession>
<dbReference type="SMART" id="SM00460">
    <property type="entry name" value="TGc"/>
    <property type="match status" value="1"/>
</dbReference>
<keyword evidence="2" id="KW-1133">Transmembrane helix</keyword>
<organism evidence="4 5">
    <name type="scientific">Candidatus Olsenella stercoravium</name>
    <dbReference type="NCBI Taxonomy" id="2838713"/>
    <lineage>
        <taxon>Bacteria</taxon>
        <taxon>Bacillati</taxon>
        <taxon>Actinomycetota</taxon>
        <taxon>Coriobacteriia</taxon>
        <taxon>Coriobacteriales</taxon>
        <taxon>Atopobiaceae</taxon>
        <taxon>Olsenella</taxon>
    </lineage>
</organism>
<dbReference type="Pfam" id="PF01841">
    <property type="entry name" value="Transglut_core"/>
    <property type="match status" value="1"/>
</dbReference>
<feature type="transmembrane region" description="Helical" evidence="2">
    <location>
        <begin position="385"/>
        <end position="403"/>
    </location>
</feature>
<evidence type="ECO:0000259" key="3">
    <source>
        <dbReference type="SMART" id="SM00460"/>
    </source>
</evidence>
<dbReference type="EMBL" id="DXBZ01000035">
    <property type="protein sequence ID" value="HIZ17786.1"/>
    <property type="molecule type" value="Genomic_DNA"/>
</dbReference>
<dbReference type="Pfam" id="PF11992">
    <property type="entry name" value="TgpA_N"/>
    <property type="match status" value="1"/>
</dbReference>
<dbReference type="InterPro" id="IPR038765">
    <property type="entry name" value="Papain-like_cys_pep_sf"/>
</dbReference>
<protein>
    <submittedName>
        <fullName evidence="4">DUF58 domain-containing protein</fullName>
    </submittedName>
</protein>
<dbReference type="PANTHER" id="PTHR42736:SF1">
    <property type="entry name" value="PROTEIN-GLUTAMINE GAMMA-GLUTAMYLTRANSFERASE"/>
    <property type="match status" value="1"/>
</dbReference>
<dbReference type="AlphaFoldDB" id="A0A9D2DIS3"/>
<reference evidence="4" key="1">
    <citation type="journal article" date="2021" name="PeerJ">
        <title>Extensive microbial diversity within the chicken gut microbiome revealed by metagenomics and culture.</title>
        <authorList>
            <person name="Gilroy R."/>
            <person name="Ravi A."/>
            <person name="Getino M."/>
            <person name="Pursley I."/>
            <person name="Horton D.L."/>
            <person name="Alikhan N.F."/>
            <person name="Baker D."/>
            <person name="Gharbi K."/>
            <person name="Hall N."/>
            <person name="Watson M."/>
            <person name="Adriaenssens E.M."/>
            <person name="Foster-Nyarko E."/>
            <person name="Jarju S."/>
            <person name="Secka A."/>
            <person name="Antonio M."/>
            <person name="Oren A."/>
            <person name="Chaudhuri R.R."/>
            <person name="La Ragione R."/>
            <person name="Hildebrand F."/>
            <person name="Pallen M.J."/>
        </authorList>
    </citation>
    <scope>NUCLEOTIDE SEQUENCE</scope>
    <source>
        <strain evidence="4">ChiHecolR3B27-1887</strain>
    </source>
</reference>
<feature type="transmembrane region" description="Helical" evidence="2">
    <location>
        <begin position="937"/>
        <end position="959"/>
    </location>
</feature>
<feature type="compositionally biased region" description="Acidic residues" evidence="1">
    <location>
        <begin position="892"/>
        <end position="905"/>
    </location>
</feature>
<dbReference type="InterPro" id="IPR052901">
    <property type="entry name" value="Bact_TGase-like"/>
</dbReference>
<evidence type="ECO:0000313" key="5">
    <source>
        <dbReference type="Proteomes" id="UP000824029"/>
    </source>
</evidence>
<feature type="region of interest" description="Disordered" evidence="1">
    <location>
        <begin position="320"/>
        <end position="344"/>
    </location>
</feature>
<evidence type="ECO:0000256" key="2">
    <source>
        <dbReference type="SAM" id="Phobius"/>
    </source>
</evidence>
<feature type="transmembrane region" description="Helical" evidence="2">
    <location>
        <begin position="45"/>
        <end position="62"/>
    </location>
</feature>
<dbReference type="PANTHER" id="PTHR42736">
    <property type="entry name" value="PROTEIN-GLUTAMINE GAMMA-GLUTAMYLTRANSFERASE"/>
    <property type="match status" value="1"/>
</dbReference>
<feature type="transmembrane region" description="Helical" evidence="2">
    <location>
        <begin position="20"/>
        <end position="39"/>
    </location>
</feature>
<keyword evidence="2" id="KW-0812">Transmembrane</keyword>
<dbReference type="SUPFAM" id="SSF54001">
    <property type="entry name" value="Cysteine proteinases"/>
    <property type="match status" value="1"/>
</dbReference>
<feature type="transmembrane region" description="Helical" evidence="2">
    <location>
        <begin position="351"/>
        <end position="373"/>
    </location>
</feature>
<reference evidence="4" key="2">
    <citation type="submission" date="2021-04" db="EMBL/GenBank/DDBJ databases">
        <authorList>
            <person name="Gilroy R."/>
        </authorList>
    </citation>
    <scope>NUCLEOTIDE SEQUENCE</scope>
    <source>
        <strain evidence="4">ChiHecolR3B27-1887</strain>
    </source>
</reference>
<feature type="transmembrane region" description="Helical" evidence="2">
    <location>
        <begin position="528"/>
        <end position="546"/>
    </location>
</feature>
<sequence>MSGRGEKGDHFPALTRRGAVQLVLGAALLLTGLVGGWLAPGAAGIALLAGCVTGLAEVLLARRLRTRGPWSRLVETSARVESWVRVDQRGKVVRSLSAPGTERGLYRQRSVRLSWTDAFGFWRAARVEPAARELRVPPAVSHELLRSVKSRQLARLMDASPEPDPTGVRPYERGDGLRQIAWRQSAHHGELMSFERSGKGASAVLVVADTLGAGSGDELAAATAAVLQALRNNPDVLLSDGALALRSPVQQERFCAAVVGERADAGLAEERARGVARLAGGGSERRRVVLVTCEAGGALERALRGGPIAGAVTVVRAEGPARAGEAHEAPAEKGHGGAPGRVTSETPHPHVAAELAALLACVALAMLACASLTSMIYEGAWRESVPVLLCAGAAAGSLLGSLLRWRDARWAARVALPPLVAAALVVTGAALALTALDERVGPDASRTVWDEPLASLATVISTGAEQLSGTFAPGAPDTWDLLVVLMGAGLAALLAVLCASRSLRPAAALVPLGLSAVDQSIMGPGANLAWTWASVALGLALVWLSVSARPRPARGAAVALLALALGWGASAVAPSGDFSPWSAGGTRVETLVDLSQDLRSRSADLVLSYETTAIGPVYLRLGVLDTFDGTTWRFGGPDGTALEGSSALFWAGRDGGIGEGAYAADLAPFVTTTLVPEGTGDRPLPTPPGTATELVNDDGSLVASGCYLPPITGTSYLDTLFQLAPSLERYDAQSEGPGEQTVAVPDQIPDAIASVVNQAQAEGAGTSAGNIASEVEAVRWLVAFFTDGSFSYSLDAPGGDGLDNLEVVNDFLVEREGYCTHYATAFALLARELGVPARVALGYAPDPTRDADGSYVVTMLQLHAWAEVWLDGVGWVGVDVTPADGAPVAEPSEPDQTPEAEEPDVPEQTPAEPAEETPLQDSPVEPDEKDAPSPIDWQTASLLALAAIALAGGALVLLVRRRRAATCEGAWRRLCRKAWRRGVRWDRSATEDVIAERICANLDDAQAAEVRRIARNACLERYS</sequence>